<dbReference type="EMBL" id="CP015584">
    <property type="protein sequence ID" value="APT59518.1"/>
    <property type="molecule type" value="Genomic_DNA"/>
</dbReference>
<sequence length="70" mass="7225">MDKPDPLADAISAAGGAAKLAKAVGVVPSAISNWRRRNIVPADKALLIEAKFGISARALAHHIFPAQATP</sequence>
<evidence type="ECO:0000259" key="1">
    <source>
        <dbReference type="PROSITE" id="PS50943"/>
    </source>
</evidence>
<dbReference type="RefSeq" id="WP_075800230.1">
    <property type="nucleotide sequence ID" value="NZ_CP015584.1"/>
</dbReference>
<dbReference type="Gene3D" id="1.10.260.40">
    <property type="entry name" value="lambda repressor-like DNA-binding domains"/>
    <property type="match status" value="1"/>
</dbReference>
<evidence type="ECO:0000313" key="2">
    <source>
        <dbReference type="EMBL" id="APT59518.1"/>
    </source>
</evidence>
<accession>A0A1L7AL60</accession>
<proteinExistence type="predicted"/>
<reference evidence="2 3" key="1">
    <citation type="submission" date="2016-05" db="EMBL/GenBank/DDBJ databases">
        <title>Complete Genome and Methylome Analysis of Psychrotrophic Bacterial Isolates from Antarctic Lake Untersee.</title>
        <authorList>
            <person name="Fomenkov A."/>
            <person name="Akimov V.N."/>
            <person name="Vasilyeva L.V."/>
            <person name="Andersen D."/>
            <person name="Vincze T."/>
            <person name="Roberts R.J."/>
        </authorList>
    </citation>
    <scope>NUCLEOTIDE SEQUENCE [LARGE SCALE GENOMIC DNA]</scope>
    <source>
        <strain evidence="2 3">U14-5</strain>
    </source>
</reference>
<gene>
    <name evidence="2" type="ORF">RGI145_19415</name>
</gene>
<dbReference type="GO" id="GO:0003677">
    <property type="term" value="F:DNA binding"/>
    <property type="evidence" value="ECO:0007669"/>
    <property type="project" value="InterPro"/>
</dbReference>
<dbReference type="InterPro" id="IPR010982">
    <property type="entry name" value="Lambda_DNA-bd_dom_sf"/>
</dbReference>
<dbReference type="AlphaFoldDB" id="A0A1L7AL60"/>
<feature type="domain" description="HTH cro/C1-type" evidence="1">
    <location>
        <begin position="18"/>
        <end position="59"/>
    </location>
</feature>
<dbReference type="InterPro" id="IPR001387">
    <property type="entry name" value="Cro/C1-type_HTH"/>
</dbReference>
<evidence type="ECO:0000313" key="3">
    <source>
        <dbReference type="Proteomes" id="UP000185494"/>
    </source>
</evidence>
<name>A0A1L7AL60_9PROT</name>
<organism evidence="2 3">
    <name type="scientific">Roseomonas gilardii</name>
    <dbReference type="NCBI Taxonomy" id="257708"/>
    <lineage>
        <taxon>Bacteria</taxon>
        <taxon>Pseudomonadati</taxon>
        <taxon>Pseudomonadota</taxon>
        <taxon>Alphaproteobacteria</taxon>
        <taxon>Acetobacterales</taxon>
        <taxon>Roseomonadaceae</taxon>
        <taxon>Roseomonas</taxon>
    </lineage>
</organism>
<dbReference type="KEGG" id="rgi:RGI145_19415"/>
<dbReference type="Proteomes" id="UP000185494">
    <property type="component" value="Chromosome 2"/>
</dbReference>
<dbReference type="InterPro" id="IPR031856">
    <property type="entry name" value="YdaS_toxin-like"/>
</dbReference>
<dbReference type="SUPFAM" id="SSF47413">
    <property type="entry name" value="lambda repressor-like DNA-binding domains"/>
    <property type="match status" value="1"/>
</dbReference>
<protein>
    <recommendedName>
        <fullName evidence="1">HTH cro/C1-type domain-containing protein</fullName>
    </recommendedName>
</protein>
<dbReference type="Pfam" id="PF15943">
    <property type="entry name" value="YdaS_toxin"/>
    <property type="match status" value="1"/>
</dbReference>
<dbReference type="PROSITE" id="PS50943">
    <property type="entry name" value="HTH_CROC1"/>
    <property type="match status" value="1"/>
</dbReference>
<dbReference type="STRING" id="257708.RGI145_19415"/>